<evidence type="ECO:0000256" key="7">
    <source>
        <dbReference type="RuleBase" id="RU363032"/>
    </source>
</evidence>
<dbReference type="Proteomes" id="UP000824105">
    <property type="component" value="Unassembled WGS sequence"/>
</dbReference>
<feature type="transmembrane region" description="Helical" evidence="7">
    <location>
        <begin position="81"/>
        <end position="107"/>
    </location>
</feature>
<dbReference type="GO" id="GO:0055085">
    <property type="term" value="P:transmembrane transport"/>
    <property type="evidence" value="ECO:0007669"/>
    <property type="project" value="InterPro"/>
</dbReference>
<feature type="domain" description="ABC transmembrane type-1" evidence="8">
    <location>
        <begin position="82"/>
        <end position="268"/>
    </location>
</feature>
<feature type="transmembrane region" description="Helical" evidence="7">
    <location>
        <begin position="192"/>
        <end position="214"/>
    </location>
</feature>
<keyword evidence="3" id="KW-1003">Cell membrane</keyword>
<feature type="transmembrane region" description="Helical" evidence="7">
    <location>
        <begin position="247"/>
        <end position="267"/>
    </location>
</feature>
<organism evidence="9 10">
    <name type="scientific">Candidatus Gemmiger avistercoris</name>
    <dbReference type="NCBI Taxonomy" id="2838606"/>
    <lineage>
        <taxon>Bacteria</taxon>
        <taxon>Bacillati</taxon>
        <taxon>Bacillota</taxon>
        <taxon>Clostridia</taxon>
        <taxon>Eubacteriales</taxon>
        <taxon>Gemmiger</taxon>
    </lineage>
</organism>
<proteinExistence type="inferred from homology"/>
<comment type="similarity">
    <text evidence="7">Belongs to the binding-protein-dependent transport system permease family.</text>
</comment>
<reference evidence="9" key="2">
    <citation type="submission" date="2021-04" db="EMBL/GenBank/DDBJ databases">
        <authorList>
            <person name="Gilroy R."/>
        </authorList>
    </citation>
    <scope>NUCLEOTIDE SEQUENCE</scope>
    <source>
        <strain evidence="9">CHK188-11489</strain>
    </source>
</reference>
<dbReference type="CDD" id="cd06261">
    <property type="entry name" value="TM_PBP2"/>
    <property type="match status" value="1"/>
</dbReference>
<dbReference type="GO" id="GO:0005886">
    <property type="term" value="C:plasma membrane"/>
    <property type="evidence" value="ECO:0007669"/>
    <property type="project" value="UniProtKB-SubCell"/>
</dbReference>
<dbReference type="InterPro" id="IPR000515">
    <property type="entry name" value="MetI-like"/>
</dbReference>
<comment type="subcellular location">
    <subcellularLocation>
        <location evidence="1 7">Cell membrane</location>
        <topology evidence="1 7">Multi-pass membrane protein</topology>
    </subcellularLocation>
</comment>
<dbReference type="InterPro" id="IPR035906">
    <property type="entry name" value="MetI-like_sf"/>
</dbReference>
<dbReference type="EMBL" id="DXBF01000032">
    <property type="protein sequence ID" value="HIZ61875.1"/>
    <property type="molecule type" value="Genomic_DNA"/>
</dbReference>
<accession>A0A9D2FJM5</accession>
<feature type="transmembrane region" description="Helical" evidence="7">
    <location>
        <begin position="119"/>
        <end position="139"/>
    </location>
</feature>
<evidence type="ECO:0000313" key="9">
    <source>
        <dbReference type="EMBL" id="HIZ61875.1"/>
    </source>
</evidence>
<evidence type="ECO:0000313" key="10">
    <source>
        <dbReference type="Proteomes" id="UP000824105"/>
    </source>
</evidence>
<reference evidence="9" key="1">
    <citation type="journal article" date="2021" name="PeerJ">
        <title>Extensive microbial diversity within the chicken gut microbiome revealed by metagenomics and culture.</title>
        <authorList>
            <person name="Gilroy R."/>
            <person name="Ravi A."/>
            <person name="Getino M."/>
            <person name="Pursley I."/>
            <person name="Horton D.L."/>
            <person name="Alikhan N.F."/>
            <person name="Baker D."/>
            <person name="Gharbi K."/>
            <person name="Hall N."/>
            <person name="Watson M."/>
            <person name="Adriaenssens E.M."/>
            <person name="Foster-Nyarko E."/>
            <person name="Jarju S."/>
            <person name="Secka A."/>
            <person name="Antonio M."/>
            <person name="Oren A."/>
            <person name="Chaudhuri R.R."/>
            <person name="La Ragione R."/>
            <person name="Hildebrand F."/>
            <person name="Pallen M.J."/>
        </authorList>
    </citation>
    <scope>NUCLEOTIDE SEQUENCE</scope>
    <source>
        <strain evidence="9">CHK188-11489</strain>
    </source>
</reference>
<evidence type="ECO:0000256" key="3">
    <source>
        <dbReference type="ARBA" id="ARBA00022475"/>
    </source>
</evidence>
<evidence type="ECO:0000256" key="5">
    <source>
        <dbReference type="ARBA" id="ARBA00022989"/>
    </source>
</evidence>
<keyword evidence="5 7" id="KW-1133">Transmembrane helix</keyword>
<evidence type="ECO:0000256" key="2">
    <source>
        <dbReference type="ARBA" id="ARBA00022448"/>
    </source>
</evidence>
<gene>
    <name evidence="9" type="ORF">H9724_03790</name>
</gene>
<protein>
    <submittedName>
        <fullName evidence="9">Carbohydrate ABC transporter permease</fullName>
    </submittedName>
</protein>
<sequence length="283" mass="30528">MRRGLPRAALTALLGLAALTVWWPLWFLLFGALTPADELAATIGPALGQGAGQARWQLLPSWPTLQPLAGLLLDTPQFFAMFWNSCIQVFPQLAGQLCFGAPAAWALSRLRFRGRRGLMGLYILLMLLPFQVTMVPNYLVLDGLGLMDTHWALILPGCFSAFAVFVMARGFDAVPRPLLEAAAIDGAGPVRTFWRIGLPLGAPGILSALVLGFLEGWNAIEQPMTFLKDPARWPLALYLASADGADLAAAMAASLLMLAPAVLIFRFGQPYLELGIQASGLKE</sequence>
<keyword evidence="4 7" id="KW-0812">Transmembrane</keyword>
<evidence type="ECO:0000256" key="6">
    <source>
        <dbReference type="ARBA" id="ARBA00023136"/>
    </source>
</evidence>
<comment type="caution">
    <text evidence="9">The sequence shown here is derived from an EMBL/GenBank/DDBJ whole genome shotgun (WGS) entry which is preliminary data.</text>
</comment>
<dbReference type="Gene3D" id="1.10.3720.10">
    <property type="entry name" value="MetI-like"/>
    <property type="match status" value="1"/>
</dbReference>
<name>A0A9D2FJM5_9FIRM</name>
<dbReference type="AlphaFoldDB" id="A0A9D2FJM5"/>
<dbReference type="PROSITE" id="PS50928">
    <property type="entry name" value="ABC_TM1"/>
    <property type="match status" value="1"/>
</dbReference>
<dbReference type="Pfam" id="PF00528">
    <property type="entry name" value="BPD_transp_1"/>
    <property type="match status" value="1"/>
</dbReference>
<evidence type="ECO:0000256" key="1">
    <source>
        <dbReference type="ARBA" id="ARBA00004651"/>
    </source>
</evidence>
<evidence type="ECO:0000259" key="8">
    <source>
        <dbReference type="PROSITE" id="PS50928"/>
    </source>
</evidence>
<feature type="transmembrane region" description="Helical" evidence="7">
    <location>
        <begin position="151"/>
        <end position="171"/>
    </location>
</feature>
<evidence type="ECO:0000256" key="4">
    <source>
        <dbReference type="ARBA" id="ARBA00022692"/>
    </source>
</evidence>
<keyword evidence="2 7" id="KW-0813">Transport</keyword>
<dbReference type="PANTHER" id="PTHR43744:SF12">
    <property type="entry name" value="ABC TRANSPORTER PERMEASE PROTEIN MG189-RELATED"/>
    <property type="match status" value="1"/>
</dbReference>
<dbReference type="PANTHER" id="PTHR43744">
    <property type="entry name" value="ABC TRANSPORTER PERMEASE PROTEIN MG189-RELATED-RELATED"/>
    <property type="match status" value="1"/>
</dbReference>
<dbReference type="SUPFAM" id="SSF161098">
    <property type="entry name" value="MetI-like"/>
    <property type="match status" value="1"/>
</dbReference>
<keyword evidence="6 7" id="KW-0472">Membrane</keyword>